<sequence length="213" mass="23669">MRAILSERQLPPSKWESVLGVVQAVLNQQPSDKLGGPAPVTAFMGLPATTPLSTIFSANSVVEMDEETLRTKIMDHLTATAASLEPMHREVATCSDQRRMQARARRAAKAKPPNFSVDDFVLAATVIALPNKLAIKWQGPKRVVQAVSDWIFEVEDLAEPHTRTTHHVSRLQFYAESTREVTEDMLQFALHSQGGRCVEGFHGIRLNTATKQW</sequence>
<dbReference type="OrthoDB" id="126643at2759"/>
<name>A0A225VQX2_9STRA</name>
<keyword evidence="2" id="KW-1185">Reference proteome</keyword>
<proteinExistence type="predicted"/>
<reference evidence="2" key="1">
    <citation type="submission" date="2017-03" db="EMBL/GenBank/DDBJ databases">
        <title>Phytopthora megakarya and P. palmivora, two closely related causual agents of cacao black pod achieved similar genome size and gene model numbers by different mechanisms.</title>
        <authorList>
            <person name="Ali S."/>
            <person name="Shao J."/>
            <person name="Larry D.J."/>
            <person name="Kronmiller B."/>
            <person name="Shen D."/>
            <person name="Strem M.D."/>
            <person name="Melnick R.L."/>
            <person name="Guiltinan M.J."/>
            <person name="Tyler B.M."/>
            <person name="Meinhardt L.W."/>
            <person name="Bailey B.A."/>
        </authorList>
    </citation>
    <scope>NUCLEOTIDE SEQUENCE [LARGE SCALE GENOMIC DNA]</scope>
    <source>
        <strain evidence="2">zdho120</strain>
    </source>
</reference>
<evidence type="ECO:0000313" key="1">
    <source>
        <dbReference type="EMBL" id="OWZ07298.1"/>
    </source>
</evidence>
<dbReference type="Proteomes" id="UP000198211">
    <property type="component" value="Unassembled WGS sequence"/>
</dbReference>
<dbReference type="AlphaFoldDB" id="A0A225VQX2"/>
<accession>A0A225VQX2</accession>
<comment type="caution">
    <text evidence="1">The sequence shown here is derived from an EMBL/GenBank/DDBJ whole genome shotgun (WGS) entry which is preliminary data.</text>
</comment>
<dbReference type="EMBL" id="NBNE01003597">
    <property type="protein sequence ID" value="OWZ07298.1"/>
    <property type="molecule type" value="Genomic_DNA"/>
</dbReference>
<gene>
    <name evidence="1" type="ORF">PHMEG_00020325</name>
</gene>
<evidence type="ECO:0000313" key="2">
    <source>
        <dbReference type="Proteomes" id="UP000198211"/>
    </source>
</evidence>
<protein>
    <submittedName>
        <fullName evidence="1">Uncharacterized protein</fullName>
    </submittedName>
</protein>
<organism evidence="1 2">
    <name type="scientific">Phytophthora megakarya</name>
    <dbReference type="NCBI Taxonomy" id="4795"/>
    <lineage>
        <taxon>Eukaryota</taxon>
        <taxon>Sar</taxon>
        <taxon>Stramenopiles</taxon>
        <taxon>Oomycota</taxon>
        <taxon>Peronosporomycetes</taxon>
        <taxon>Peronosporales</taxon>
        <taxon>Peronosporaceae</taxon>
        <taxon>Phytophthora</taxon>
    </lineage>
</organism>